<organism evidence="3 4">
    <name type="scientific">Winogradskyella wandonensis</name>
    <dbReference type="NCBI Taxonomy" id="1442586"/>
    <lineage>
        <taxon>Bacteria</taxon>
        <taxon>Pseudomonadati</taxon>
        <taxon>Bacteroidota</taxon>
        <taxon>Flavobacteriia</taxon>
        <taxon>Flavobacteriales</taxon>
        <taxon>Flavobacteriaceae</taxon>
        <taxon>Winogradskyella</taxon>
    </lineage>
</organism>
<dbReference type="AlphaFoldDB" id="A0A4R1KVN6"/>
<dbReference type="PANTHER" id="PTHR10900:SF77">
    <property type="entry name" value="FI19380P1"/>
    <property type="match status" value="1"/>
</dbReference>
<dbReference type="OrthoDB" id="9800666at2"/>
<feature type="domain" description="FAS1" evidence="2">
    <location>
        <begin position="35"/>
        <end position="184"/>
    </location>
</feature>
<comment type="caution">
    <text evidence="3">The sequence shown here is derived from an EMBL/GenBank/DDBJ whole genome shotgun (WGS) entry which is preliminary data.</text>
</comment>
<dbReference type="InterPro" id="IPR036378">
    <property type="entry name" value="FAS1_dom_sf"/>
</dbReference>
<dbReference type="EMBL" id="SMGI01000001">
    <property type="protein sequence ID" value="TCK68780.1"/>
    <property type="molecule type" value="Genomic_DNA"/>
</dbReference>
<evidence type="ECO:0000313" key="3">
    <source>
        <dbReference type="EMBL" id="TCK68780.1"/>
    </source>
</evidence>
<dbReference type="Proteomes" id="UP000295714">
    <property type="component" value="Unassembled WGS sequence"/>
</dbReference>
<name>A0A4R1KVN6_9FLAO</name>
<evidence type="ECO:0000259" key="2">
    <source>
        <dbReference type="PROSITE" id="PS50213"/>
    </source>
</evidence>
<accession>A0A4R1KVN6</accession>
<keyword evidence="1" id="KW-0732">Signal</keyword>
<dbReference type="RefSeq" id="WP_132702833.1">
    <property type="nucleotide sequence ID" value="NZ_SMGI01000001.1"/>
</dbReference>
<dbReference type="Gene3D" id="2.30.180.10">
    <property type="entry name" value="FAS1 domain"/>
    <property type="match status" value="2"/>
</dbReference>
<dbReference type="InterPro" id="IPR050904">
    <property type="entry name" value="Adhesion/Biosynth-related"/>
</dbReference>
<evidence type="ECO:0000313" key="4">
    <source>
        <dbReference type="Proteomes" id="UP000295714"/>
    </source>
</evidence>
<dbReference type="GO" id="GO:0005615">
    <property type="term" value="C:extracellular space"/>
    <property type="evidence" value="ECO:0007669"/>
    <property type="project" value="TreeGrafter"/>
</dbReference>
<sequence>MKIISKYLKLLPVFIMVLGLTACSDDDDNNGPGVQTTTVVDVAVANGFDALAAALVRADLVTTLEGPGPFTVFAPTDDAFQDLLDTDPTWNSVNDIPLDLLTNVLLNHVIIGDNIASSELINLGSGYATTGATGPSNTNLSLYFNVDGGTVELNGGFDTSAGADVTTADVEATNGVVHVINKVLLPPTVVDMAIANDDFSSLVASLLEADGSTADPMYVATLSGTGPFTVFAPNNAAFQALLDSNMMWNSPADIDDALLNAVLAHHVVVGNNVQSGDLTPNGTTSPTTLQGQTIDITLPGTNGNIADVVDGAGNDAGIIAVDVQTSNGVIHVVNAVLLPAS</sequence>
<protein>
    <submittedName>
        <fullName evidence="3">Putative surface protein with fasciclin (FAS1) repeats</fullName>
    </submittedName>
</protein>
<evidence type="ECO:0000256" key="1">
    <source>
        <dbReference type="SAM" id="SignalP"/>
    </source>
</evidence>
<dbReference type="InterPro" id="IPR000782">
    <property type="entry name" value="FAS1_domain"/>
</dbReference>
<dbReference type="PROSITE" id="PS50213">
    <property type="entry name" value="FAS1"/>
    <property type="match status" value="2"/>
</dbReference>
<keyword evidence="4" id="KW-1185">Reference proteome</keyword>
<dbReference type="Pfam" id="PF02469">
    <property type="entry name" value="Fasciclin"/>
    <property type="match status" value="2"/>
</dbReference>
<dbReference type="PROSITE" id="PS51257">
    <property type="entry name" value="PROKAR_LIPOPROTEIN"/>
    <property type="match status" value="1"/>
</dbReference>
<reference evidence="3 4" key="1">
    <citation type="journal article" date="2015" name="Stand. Genomic Sci.">
        <title>Genomic Encyclopedia of Bacterial and Archaeal Type Strains, Phase III: the genomes of soil and plant-associated and newly described type strains.</title>
        <authorList>
            <person name="Whitman W.B."/>
            <person name="Woyke T."/>
            <person name="Klenk H.P."/>
            <person name="Zhou Y."/>
            <person name="Lilburn T.G."/>
            <person name="Beck B.J."/>
            <person name="De Vos P."/>
            <person name="Vandamme P."/>
            <person name="Eisen J.A."/>
            <person name="Garrity G."/>
            <person name="Hugenholtz P."/>
            <person name="Kyrpides N.C."/>
        </authorList>
    </citation>
    <scope>NUCLEOTIDE SEQUENCE [LARGE SCALE GENOMIC DNA]</scope>
    <source>
        <strain evidence="3 4">CECT 8445</strain>
    </source>
</reference>
<dbReference type="SUPFAM" id="SSF82153">
    <property type="entry name" value="FAS1 domain"/>
    <property type="match status" value="2"/>
</dbReference>
<proteinExistence type="predicted"/>
<feature type="domain" description="FAS1" evidence="2">
    <location>
        <begin position="186"/>
        <end position="337"/>
    </location>
</feature>
<feature type="signal peptide" evidence="1">
    <location>
        <begin position="1"/>
        <end position="24"/>
    </location>
</feature>
<dbReference type="SMART" id="SM00554">
    <property type="entry name" value="FAS1"/>
    <property type="match status" value="2"/>
</dbReference>
<gene>
    <name evidence="3" type="ORF">DFQ05_0290</name>
</gene>
<dbReference type="PANTHER" id="PTHR10900">
    <property type="entry name" value="PERIOSTIN-RELATED"/>
    <property type="match status" value="1"/>
</dbReference>
<feature type="chain" id="PRO_5020598557" evidence="1">
    <location>
        <begin position="25"/>
        <end position="341"/>
    </location>
</feature>